<keyword evidence="1" id="KW-0175">Coiled coil</keyword>
<name>A0A413HBZ2_9BACE</name>
<evidence type="ECO:0000256" key="1">
    <source>
        <dbReference type="SAM" id="Coils"/>
    </source>
</evidence>
<comment type="caution">
    <text evidence="2">The sequence shown here is derived from an EMBL/GenBank/DDBJ whole genome shotgun (WGS) entry which is preliminary data.</text>
</comment>
<gene>
    <name evidence="2" type="ORF">DXA68_01195</name>
</gene>
<dbReference type="EMBL" id="QSCF01000001">
    <property type="protein sequence ID" value="RGX81263.1"/>
    <property type="molecule type" value="Genomic_DNA"/>
</dbReference>
<dbReference type="Proteomes" id="UP000286075">
    <property type="component" value="Unassembled WGS sequence"/>
</dbReference>
<dbReference type="RefSeq" id="WP_117986361.1">
    <property type="nucleotide sequence ID" value="NZ_CABMFG010000001.1"/>
</dbReference>
<dbReference type="OrthoDB" id="5175111at2"/>
<accession>A0A413HBZ2</accession>
<proteinExistence type="predicted"/>
<reference evidence="2 3" key="1">
    <citation type="submission" date="2018-08" db="EMBL/GenBank/DDBJ databases">
        <title>A genome reference for cultivated species of the human gut microbiota.</title>
        <authorList>
            <person name="Zou Y."/>
            <person name="Xue W."/>
            <person name="Luo G."/>
        </authorList>
    </citation>
    <scope>NUCLEOTIDE SEQUENCE [LARGE SCALE GENOMIC DNA]</scope>
    <source>
        <strain evidence="2 3">OF03-9BH</strain>
    </source>
</reference>
<feature type="coiled-coil region" evidence="1">
    <location>
        <begin position="214"/>
        <end position="241"/>
    </location>
</feature>
<evidence type="ECO:0000313" key="2">
    <source>
        <dbReference type="EMBL" id="RGX81263.1"/>
    </source>
</evidence>
<protein>
    <submittedName>
        <fullName evidence="2">Uncharacterized protein</fullName>
    </submittedName>
</protein>
<organism evidence="2 3">
    <name type="scientific">Bacteroides stercorirosoris</name>
    <dbReference type="NCBI Taxonomy" id="871324"/>
    <lineage>
        <taxon>Bacteria</taxon>
        <taxon>Pseudomonadati</taxon>
        <taxon>Bacteroidota</taxon>
        <taxon>Bacteroidia</taxon>
        <taxon>Bacteroidales</taxon>
        <taxon>Bacteroidaceae</taxon>
        <taxon>Bacteroides</taxon>
    </lineage>
</organism>
<sequence>MANEDIVLEIIAQTLGRKSVNTGCTIDFLDLNRYDNAQKLAQTLNEEFGLLLTCRWIQKAKNLKEIVSFVTENGNLREDTPFVKEVKSEGIFDILVRDLKRFDNNYDRRVVPLPDHILSKVRREHRLENNINVYYYRENDSETTFIITDQGISYCDTGAKILEQYAWGKIDRVEYSPSENYFFIYFSENSDVYDSYSRYTLVKGLNDDESRYFAKVLTNTAENFENEEDNLFEELNTFMEKGNLEEALVIVEKLLNLNSENLPFYHFAKGRILAEILNTQEVPDNNLIEQAQKNISIARETMDEETLDEFDSSMHETEGILHRICGEFYLARNSFACAMEAKDRDIREEAEEYYLEAEEALKETWENYTERYDYKDRKFIMPVKNISGCIVPDIDVFRMNNIPPCFSFPAGHPVANELYMGHPYNPSVYIPYEGSEYAFFLDKIDELCYLLQCLGATEISITAIKGKAVNELTNSSIHIDGDANVKMFSGGAEYNNKFGSEKDSCSKSSLALTQRFDPMKLPYLPEDLVWYPEQTNWQRLVQQRINGNMLEYHQTISTSETKFVSSTEENDLKASAKFLWTKVNATYKDALETKFKQSMETEWRIDVKFRSILDFDKFAKNGDNVEQEVKNVACLTDEEEKYKEEVLFCLEEGGVISDEERSSWKENGKN</sequence>
<evidence type="ECO:0000313" key="3">
    <source>
        <dbReference type="Proteomes" id="UP000286075"/>
    </source>
</evidence>
<dbReference type="AlphaFoldDB" id="A0A413HBZ2"/>